<evidence type="ECO:0000313" key="1">
    <source>
        <dbReference type="EMBL" id="KGF72095.1"/>
    </source>
</evidence>
<accession>A0A098THR4</accession>
<name>A0A098THR4_9CYAN</name>
<proteinExistence type="predicted"/>
<dbReference type="Proteomes" id="UP000030170">
    <property type="component" value="Unassembled WGS sequence"/>
</dbReference>
<protein>
    <submittedName>
        <fullName evidence="1">Uncharacterized protein</fullName>
    </submittedName>
</protein>
<dbReference type="STRING" id="1497020.DO97_12145"/>
<organism evidence="1 2">
    <name type="scientific">Neosynechococcus sphagnicola sy1</name>
    <dbReference type="NCBI Taxonomy" id="1497020"/>
    <lineage>
        <taxon>Bacteria</taxon>
        <taxon>Bacillati</taxon>
        <taxon>Cyanobacteriota</taxon>
        <taxon>Cyanophyceae</taxon>
        <taxon>Neosynechococcales</taxon>
        <taxon>Neosynechococcaceae</taxon>
        <taxon>Neosynechococcus</taxon>
    </lineage>
</organism>
<gene>
    <name evidence="1" type="ORF">DO97_12145</name>
</gene>
<dbReference type="AlphaFoldDB" id="A0A098THR4"/>
<evidence type="ECO:0000313" key="2">
    <source>
        <dbReference type="Proteomes" id="UP000030170"/>
    </source>
</evidence>
<sequence>MVSEPVRNDRGQVVIPQGSRLEGQFQSVTVNGNPGARYIANRVVIGNRSFSIQAVSRVRSATRDITRQNVEGGVATAAARQGLSSLFGDLVSNILVGGVAGPVNSRGRAYDRLIIFNPEDLQLILSRDWVRPDNLQR</sequence>
<keyword evidence="2" id="KW-1185">Reference proteome</keyword>
<comment type="caution">
    <text evidence="1">The sequence shown here is derived from an EMBL/GenBank/DDBJ whole genome shotgun (WGS) entry which is preliminary data.</text>
</comment>
<reference evidence="1 2" key="1">
    <citation type="journal article" date="2014" name="Mol. Ecol.">
        <title>Evolution of Synechococcus.</title>
        <authorList>
            <person name="Dvorak P."/>
            <person name="Casamatta D."/>
            <person name="Hasler P."/>
            <person name="Poulickova A."/>
            <person name="Ondrej V."/>
            <person name="Sanges R."/>
        </authorList>
    </citation>
    <scope>NUCLEOTIDE SEQUENCE [LARGE SCALE GENOMIC DNA]</scope>
    <source>
        <strain evidence="1 2">CAUP A 1101</strain>
    </source>
</reference>
<dbReference type="EMBL" id="JJML01000037">
    <property type="protein sequence ID" value="KGF72095.1"/>
    <property type="molecule type" value="Genomic_DNA"/>
</dbReference>